<reference evidence="4 5" key="1">
    <citation type="submission" date="2020-04" db="EMBL/GenBank/DDBJ databases">
        <title>Ramlibacter sp. G-1-2-2 isolated from soil.</title>
        <authorList>
            <person name="Dahal R.H."/>
        </authorList>
    </citation>
    <scope>NUCLEOTIDE SEQUENCE [LARGE SCALE GENOMIC DNA]</scope>
    <source>
        <strain evidence="4 5">G-1-2-2</strain>
    </source>
</reference>
<evidence type="ECO:0000313" key="4">
    <source>
        <dbReference type="EMBL" id="NML43677.1"/>
    </source>
</evidence>
<keyword evidence="1 2" id="KW-0732">Signal</keyword>
<feature type="chain" id="PRO_5032352880" evidence="2">
    <location>
        <begin position="24"/>
        <end position="389"/>
    </location>
</feature>
<keyword evidence="5" id="KW-1185">Reference proteome</keyword>
<dbReference type="PANTHER" id="PTHR43208:SF1">
    <property type="entry name" value="ABC TRANSPORTER SUBSTRATE-BINDING PROTEIN"/>
    <property type="match status" value="1"/>
</dbReference>
<name>A0A848GZR4_9BURK</name>
<dbReference type="Proteomes" id="UP000541185">
    <property type="component" value="Unassembled WGS sequence"/>
</dbReference>
<feature type="domain" description="ABC transporter substrate-binding protein PnrA-like" evidence="3">
    <location>
        <begin position="55"/>
        <end position="330"/>
    </location>
</feature>
<accession>A0A848GZR4</accession>
<evidence type="ECO:0000313" key="5">
    <source>
        <dbReference type="Proteomes" id="UP000541185"/>
    </source>
</evidence>
<protein>
    <submittedName>
        <fullName evidence="4">BMP family ABC transporter substrate-binding protein</fullName>
    </submittedName>
</protein>
<dbReference type="Gene3D" id="3.40.50.2300">
    <property type="match status" value="2"/>
</dbReference>
<proteinExistence type="predicted"/>
<dbReference type="RefSeq" id="WP_169417870.1">
    <property type="nucleotide sequence ID" value="NZ_JABBFX010000001.1"/>
</dbReference>
<dbReference type="PANTHER" id="PTHR43208">
    <property type="entry name" value="ABC TRANSPORTER SUBSTRATE-BINDING PROTEIN"/>
    <property type="match status" value="1"/>
</dbReference>
<dbReference type="AlphaFoldDB" id="A0A848GZR4"/>
<dbReference type="Pfam" id="PF02608">
    <property type="entry name" value="Bmp"/>
    <property type="match status" value="1"/>
</dbReference>
<evidence type="ECO:0000259" key="3">
    <source>
        <dbReference type="Pfam" id="PF02608"/>
    </source>
</evidence>
<feature type="signal peptide" evidence="2">
    <location>
        <begin position="1"/>
        <end position="23"/>
    </location>
</feature>
<evidence type="ECO:0000256" key="2">
    <source>
        <dbReference type="SAM" id="SignalP"/>
    </source>
</evidence>
<dbReference type="InterPro" id="IPR003760">
    <property type="entry name" value="PnrA-like"/>
</dbReference>
<sequence>MTDLKKRNLMRAAALAAAVAGLAACSKQEAPAPAPAAAPAPAPAAAAPAPAPQKLKVAFAYVGPVGDGGWTFAHDNARKAVQQEFGDKIETSFVENVPEGADAERVMRDMVSQGNKLIFGTTFGYMEPMLKVAADNADVKFEHATGYKTAPNMRTYDSRTYEGAYMAGVVAGAMTKTNTLGVVGSVPIPEVLRNINSFTMGAQSVNPKVKTKVVWVGDWHNPPKETDAATSLINGGADVLMQNTDSSAVLQTAEKMGKRAFGWDSDMSAYGPKAHLGSAVINWAPYYKKAVGDVLNNTWTTGQSWWGVKEGAIDFVSVAADVPEATKKKLDEVKAGLKDGSFVIWKGPIVDNTGKEMVAKDQAADDKFLGGINFYVKGVEGKVPGGDKK</sequence>
<dbReference type="EMBL" id="JABBFX010000001">
    <property type="protein sequence ID" value="NML43677.1"/>
    <property type="molecule type" value="Genomic_DNA"/>
</dbReference>
<dbReference type="CDD" id="cd19963">
    <property type="entry name" value="PBP1_BMP-like"/>
    <property type="match status" value="1"/>
</dbReference>
<dbReference type="PROSITE" id="PS51318">
    <property type="entry name" value="TAT"/>
    <property type="match status" value="1"/>
</dbReference>
<comment type="caution">
    <text evidence="4">The sequence shown here is derived from an EMBL/GenBank/DDBJ whole genome shotgun (WGS) entry which is preliminary data.</text>
</comment>
<dbReference type="InterPro" id="IPR052910">
    <property type="entry name" value="ABC-Purine-Binding"/>
</dbReference>
<dbReference type="InterPro" id="IPR006311">
    <property type="entry name" value="TAT_signal"/>
</dbReference>
<dbReference type="PROSITE" id="PS51257">
    <property type="entry name" value="PROKAR_LIPOPROTEIN"/>
    <property type="match status" value="1"/>
</dbReference>
<organism evidence="4 5">
    <name type="scientific">Ramlibacter agri</name>
    <dbReference type="NCBI Taxonomy" id="2728837"/>
    <lineage>
        <taxon>Bacteria</taxon>
        <taxon>Pseudomonadati</taxon>
        <taxon>Pseudomonadota</taxon>
        <taxon>Betaproteobacteria</taxon>
        <taxon>Burkholderiales</taxon>
        <taxon>Comamonadaceae</taxon>
        <taxon>Ramlibacter</taxon>
    </lineage>
</organism>
<evidence type="ECO:0000256" key="1">
    <source>
        <dbReference type="ARBA" id="ARBA00022729"/>
    </source>
</evidence>
<dbReference type="GO" id="GO:0005886">
    <property type="term" value="C:plasma membrane"/>
    <property type="evidence" value="ECO:0007669"/>
    <property type="project" value="InterPro"/>
</dbReference>
<gene>
    <name evidence="4" type="ORF">HHL11_07950</name>
</gene>